<dbReference type="GeneID" id="30957457"/>
<evidence type="ECO:0000313" key="10">
    <source>
        <dbReference type="Proteomes" id="UP000185687"/>
    </source>
</evidence>
<dbReference type="Proteomes" id="UP000185687">
    <property type="component" value="Unassembled WGS sequence"/>
</dbReference>
<reference evidence="8 11" key="1">
    <citation type="submission" date="2017-01" db="EMBL/GenBank/DDBJ databases">
        <title>Complete genome sequence of Haloterrigena daqingensis type strain (JX313T).</title>
        <authorList>
            <person name="Shuang W."/>
        </authorList>
    </citation>
    <scope>NUCLEOTIDE SEQUENCE [LARGE SCALE GENOMIC DNA]</scope>
    <source>
        <strain evidence="8 11">JX313</strain>
    </source>
</reference>
<dbReference type="InterPro" id="IPR016167">
    <property type="entry name" value="FAD-bd_PCMH_sub1"/>
</dbReference>
<evidence type="ECO:0000256" key="4">
    <source>
        <dbReference type="ARBA" id="ARBA00022827"/>
    </source>
</evidence>
<feature type="compositionally biased region" description="Basic and acidic residues" evidence="6">
    <location>
        <begin position="471"/>
        <end position="485"/>
    </location>
</feature>
<keyword evidence="10" id="KW-1185">Reference proteome</keyword>
<evidence type="ECO:0000256" key="2">
    <source>
        <dbReference type="ARBA" id="ARBA00005466"/>
    </source>
</evidence>
<dbReference type="SUPFAM" id="SSF56176">
    <property type="entry name" value="FAD-binding/transporter-associated domain-like"/>
    <property type="match status" value="1"/>
</dbReference>
<dbReference type="Gene3D" id="3.30.43.10">
    <property type="entry name" value="Uridine Diphospho-n-acetylenolpyruvylglucosamine Reductase, domain 2"/>
    <property type="match status" value="1"/>
</dbReference>
<evidence type="ECO:0000256" key="1">
    <source>
        <dbReference type="ARBA" id="ARBA00001974"/>
    </source>
</evidence>
<protein>
    <submittedName>
        <fullName evidence="8">FAD-linked oxidase</fullName>
    </submittedName>
    <submittedName>
        <fullName evidence="9">FAD/FMN-containing dehydrogenase</fullName>
    </submittedName>
</protein>
<dbReference type="AlphaFoldDB" id="A0A1N7AI81"/>
<dbReference type="InterPro" id="IPR006093">
    <property type="entry name" value="Oxy_OxRdtase_FAD_BS"/>
</dbReference>
<comment type="similarity">
    <text evidence="2">Belongs to the oxygen-dependent FAD-linked oxidoreductase family.</text>
</comment>
<dbReference type="InterPro" id="IPR006094">
    <property type="entry name" value="Oxid_FAD_bind_N"/>
</dbReference>
<keyword evidence="4" id="KW-0274">FAD</keyword>
<dbReference type="InterPro" id="IPR036318">
    <property type="entry name" value="FAD-bd_PCMH-like_sf"/>
</dbReference>
<dbReference type="PANTHER" id="PTHR42973:SF39">
    <property type="entry name" value="FAD-BINDING PCMH-TYPE DOMAIN-CONTAINING PROTEIN"/>
    <property type="match status" value="1"/>
</dbReference>
<dbReference type="InterPro" id="IPR050416">
    <property type="entry name" value="FAD-linked_Oxidoreductase"/>
</dbReference>
<sequence>MASTEKSPGENALAALPSGAVRSFETELSGAAILPADPEYERARGVWNGMIDRYPAIIARCRGVADVVASVAFARAHDLPLAVRGGGHNVAGTAVCDAGLVVDLSAMRSVHVDPDAKTARVEGGATLGDVDRETQLFGLATALGAVSETGVAGLTLNGGYGHLSREYGLAVDNLRSVDVVTADGEVVTASAEQNEDLFWGLRGGGGRFGIATSFEFDLHEVGPEVYSLFCWFHGDDTAAVLEEFREWTADAPRNASVLAFAARVPELEAFPEETWGELAVALFGSYRGDLEGAEECFRSLRERATPIADLSGSMAYTDLQSMLDEDYPDGLRYYWKSIFLTDLTDEVIDIVESYTDAAPSALSTIDLWHLGDAVEEVPRDASAFWHRDKPYMLTVEANWEDPVDDDDANVTWAREVFAAVQALPVASGRYGNFPGLNEDPEKLRFGDNYERAISLKERYDPDALFGTIGGEESRTDGEESRVDGE</sequence>
<dbReference type="Pfam" id="PF01565">
    <property type="entry name" value="FAD_binding_4"/>
    <property type="match status" value="1"/>
</dbReference>
<dbReference type="Gene3D" id="3.30.465.10">
    <property type="match status" value="1"/>
</dbReference>
<dbReference type="EMBL" id="CP019327">
    <property type="protein sequence ID" value="APX97971.1"/>
    <property type="molecule type" value="Genomic_DNA"/>
</dbReference>
<proteinExistence type="inferred from homology"/>
<name>A0A1N7AI81_9EURY</name>
<evidence type="ECO:0000313" key="8">
    <source>
        <dbReference type="EMBL" id="APX97971.1"/>
    </source>
</evidence>
<evidence type="ECO:0000313" key="9">
    <source>
        <dbReference type="EMBL" id="SIR38748.1"/>
    </source>
</evidence>
<organism evidence="9 10">
    <name type="scientific">Natronorubrum daqingense</name>
    <dbReference type="NCBI Taxonomy" id="588898"/>
    <lineage>
        <taxon>Archaea</taxon>
        <taxon>Methanobacteriati</taxon>
        <taxon>Methanobacteriota</taxon>
        <taxon>Stenosarchaea group</taxon>
        <taxon>Halobacteria</taxon>
        <taxon>Halobacteriales</taxon>
        <taxon>Natrialbaceae</taxon>
        <taxon>Natronorubrum</taxon>
    </lineage>
</organism>
<gene>
    <name evidence="8" type="ORF">BB347_15900</name>
    <name evidence="9" type="ORF">SAMN05421809_1180</name>
</gene>
<dbReference type="PROSITE" id="PS00862">
    <property type="entry name" value="OX2_COVAL_FAD"/>
    <property type="match status" value="1"/>
</dbReference>
<dbReference type="STRING" id="588898.BB347_15900"/>
<evidence type="ECO:0000256" key="3">
    <source>
        <dbReference type="ARBA" id="ARBA00022630"/>
    </source>
</evidence>
<dbReference type="RefSeq" id="WP_076579952.1">
    <property type="nucleotide sequence ID" value="NZ_CP019327.1"/>
</dbReference>
<dbReference type="GO" id="GO:0016491">
    <property type="term" value="F:oxidoreductase activity"/>
    <property type="evidence" value="ECO:0007669"/>
    <property type="project" value="UniProtKB-KW"/>
</dbReference>
<dbReference type="KEGG" id="hda:BB347_15900"/>
<evidence type="ECO:0000256" key="5">
    <source>
        <dbReference type="ARBA" id="ARBA00023002"/>
    </source>
</evidence>
<evidence type="ECO:0000256" key="6">
    <source>
        <dbReference type="SAM" id="MobiDB-lite"/>
    </source>
</evidence>
<dbReference type="GO" id="GO:0071949">
    <property type="term" value="F:FAD binding"/>
    <property type="evidence" value="ECO:0007669"/>
    <property type="project" value="InterPro"/>
</dbReference>
<feature type="domain" description="FAD-binding PCMH-type" evidence="7">
    <location>
        <begin position="51"/>
        <end position="221"/>
    </location>
</feature>
<evidence type="ECO:0000259" key="7">
    <source>
        <dbReference type="PROSITE" id="PS51387"/>
    </source>
</evidence>
<accession>A0A1N7AI81</accession>
<reference evidence="9 10" key="2">
    <citation type="submission" date="2017-01" db="EMBL/GenBank/DDBJ databases">
        <authorList>
            <person name="Mah S.A."/>
            <person name="Swanson W.J."/>
            <person name="Moy G.W."/>
            <person name="Vacquier V.D."/>
        </authorList>
    </citation>
    <scope>NUCLEOTIDE SEQUENCE [LARGE SCALE GENOMIC DNA]</scope>
    <source>
        <strain evidence="9 10">CGMCC 1.8909</strain>
    </source>
</reference>
<feature type="region of interest" description="Disordered" evidence="6">
    <location>
        <begin position="464"/>
        <end position="485"/>
    </location>
</feature>
<dbReference type="InterPro" id="IPR016166">
    <property type="entry name" value="FAD-bd_PCMH"/>
</dbReference>
<evidence type="ECO:0000313" key="11">
    <source>
        <dbReference type="Proteomes" id="UP000187321"/>
    </source>
</evidence>
<dbReference type="Gene3D" id="3.40.462.20">
    <property type="match status" value="1"/>
</dbReference>
<keyword evidence="5" id="KW-0560">Oxidoreductase</keyword>
<dbReference type="PANTHER" id="PTHR42973">
    <property type="entry name" value="BINDING OXIDOREDUCTASE, PUTATIVE (AFU_ORTHOLOGUE AFUA_1G17690)-RELATED"/>
    <property type="match status" value="1"/>
</dbReference>
<dbReference type="InterPro" id="IPR016169">
    <property type="entry name" value="FAD-bd_PCMH_sub2"/>
</dbReference>
<comment type="cofactor">
    <cofactor evidence="1">
        <name>FAD</name>
        <dbReference type="ChEBI" id="CHEBI:57692"/>
    </cofactor>
</comment>
<dbReference type="Proteomes" id="UP000187321">
    <property type="component" value="Chromosome"/>
</dbReference>
<keyword evidence="3" id="KW-0285">Flavoprotein</keyword>
<dbReference type="OrthoDB" id="213514at2157"/>
<dbReference type="PROSITE" id="PS51387">
    <property type="entry name" value="FAD_PCMH"/>
    <property type="match status" value="1"/>
</dbReference>
<dbReference type="EMBL" id="FTNP01000001">
    <property type="protein sequence ID" value="SIR38748.1"/>
    <property type="molecule type" value="Genomic_DNA"/>
</dbReference>